<dbReference type="PANTHER" id="PTHR36503">
    <property type="entry name" value="BLR2520 PROTEIN"/>
    <property type="match status" value="1"/>
</dbReference>
<dbReference type="PROSITE" id="PS51819">
    <property type="entry name" value="VOC"/>
    <property type="match status" value="1"/>
</dbReference>
<dbReference type="InterPro" id="IPR037523">
    <property type="entry name" value="VOC_core"/>
</dbReference>
<keyword evidence="3" id="KW-1185">Reference proteome</keyword>
<dbReference type="InterPro" id="IPR029068">
    <property type="entry name" value="Glyas_Bleomycin-R_OHBP_Dase"/>
</dbReference>
<dbReference type="CDD" id="cd09012">
    <property type="entry name" value="VOC_like"/>
    <property type="match status" value="1"/>
</dbReference>
<evidence type="ECO:0000313" key="3">
    <source>
        <dbReference type="Proteomes" id="UP000715441"/>
    </source>
</evidence>
<gene>
    <name evidence="2" type="ORF">HFP15_38910</name>
</gene>
<dbReference type="PANTHER" id="PTHR36503:SF2">
    <property type="entry name" value="BLR2408 PROTEIN"/>
    <property type="match status" value="1"/>
</dbReference>
<dbReference type="SUPFAM" id="SSF54593">
    <property type="entry name" value="Glyoxalase/Bleomycin resistance protein/Dihydroxybiphenyl dioxygenase"/>
    <property type="match status" value="1"/>
</dbReference>
<comment type="caution">
    <text evidence="2">The sequence shown here is derived from an EMBL/GenBank/DDBJ whole genome shotgun (WGS) entry which is preliminary data.</text>
</comment>
<proteinExistence type="predicted"/>
<evidence type="ECO:0000313" key="2">
    <source>
        <dbReference type="EMBL" id="NKQ58830.1"/>
    </source>
</evidence>
<dbReference type="InterPro" id="IPR004360">
    <property type="entry name" value="Glyas_Fos-R_dOase_dom"/>
</dbReference>
<dbReference type="Proteomes" id="UP000715441">
    <property type="component" value="Unassembled WGS sequence"/>
</dbReference>
<dbReference type="RefSeq" id="WP_168523037.1">
    <property type="nucleotide sequence ID" value="NZ_JAAXLS010000068.1"/>
</dbReference>
<organism evidence="2 3">
    <name type="scientific">Amycolatopsis acididurans</name>
    <dbReference type="NCBI Taxonomy" id="2724524"/>
    <lineage>
        <taxon>Bacteria</taxon>
        <taxon>Bacillati</taxon>
        <taxon>Actinomycetota</taxon>
        <taxon>Actinomycetes</taxon>
        <taxon>Pseudonocardiales</taxon>
        <taxon>Pseudonocardiaceae</taxon>
        <taxon>Amycolatopsis</taxon>
    </lineage>
</organism>
<dbReference type="Pfam" id="PF00903">
    <property type="entry name" value="Glyoxalase"/>
    <property type="match status" value="1"/>
</dbReference>
<dbReference type="Gene3D" id="3.10.180.10">
    <property type="entry name" value="2,3-Dihydroxybiphenyl 1,2-Dioxygenase, domain 1"/>
    <property type="match status" value="1"/>
</dbReference>
<accession>A0ABX1JGB3</accession>
<evidence type="ECO:0000259" key="1">
    <source>
        <dbReference type="PROSITE" id="PS51819"/>
    </source>
</evidence>
<sequence>MSTKIFVNLPVKDLQKSIEFFTQVGYTFNKQFTDENATSMVISEDIYAMLLTEQYFRTFTDREIVDATKSAEVLIALSADSREAVDELVNKALAAGGTETREPQDHGFMYGRSYADLDGHVWEIMWMDPAAVEG</sequence>
<feature type="domain" description="VOC" evidence="1">
    <location>
        <begin position="2"/>
        <end position="127"/>
    </location>
</feature>
<name>A0ABX1JGB3_9PSEU</name>
<protein>
    <submittedName>
        <fullName evidence="2">VOC family protein</fullName>
    </submittedName>
</protein>
<reference evidence="2 3" key="1">
    <citation type="submission" date="2020-04" db="EMBL/GenBank/DDBJ databases">
        <title>Novel species.</title>
        <authorList>
            <person name="Teo W.F.A."/>
            <person name="Lipun K."/>
            <person name="Srisuk N."/>
            <person name="Duangmal K."/>
        </authorList>
    </citation>
    <scope>NUCLEOTIDE SEQUENCE [LARGE SCALE GENOMIC DNA]</scope>
    <source>
        <strain evidence="2 3">K13G38</strain>
    </source>
</reference>
<dbReference type="EMBL" id="JAAXLS010000068">
    <property type="protein sequence ID" value="NKQ58830.1"/>
    <property type="molecule type" value="Genomic_DNA"/>
</dbReference>